<dbReference type="Gene3D" id="3.30.70.3290">
    <property type="match status" value="1"/>
</dbReference>
<dbReference type="Proteomes" id="UP000322530">
    <property type="component" value="Unassembled WGS sequence"/>
</dbReference>
<evidence type="ECO:0000256" key="3">
    <source>
        <dbReference type="ARBA" id="ARBA00022553"/>
    </source>
</evidence>
<dbReference type="SMART" id="SM00827">
    <property type="entry name" value="PKS_AT"/>
    <property type="match status" value="1"/>
</dbReference>
<dbReference type="OrthoDB" id="219272at2"/>
<gene>
    <name evidence="8" type="ORF">KDI_31770</name>
</gene>
<evidence type="ECO:0000256" key="6">
    <source>
        <dbReference type="ARBA" id="ARBA00048462"/>
    </source>
</evidence>
<reference evidence="8 9" key="1">
    <citation type="submission" date="2019-01" db="EMBL/GenBank/DDBJ databases">
        <title>Draft genome sequence of Dictyobacter sp. Uno17.</title>
        <authorList>
            <person name="Wang C.M."/>
            <person name="Zheng Y."/>
            <person name="Sakai Y."/>
            <person name="Abe K."/>
            <person name="Yokota A."/>
            <person name="Yabe S."/>
        </authorList>
    </citation>
    <scope>NUCLEOTIDE SEQUENCE [LARGE SCALE GENOMIC DNA]</scope>
    <source>
        <strain evidence="8 9">Uno17</strain>
    </source>
</reference>
<dbReference type="RefSeq" id="WP_149402544.1">
    <property type="nucleotide sequence ID" value="NZ_BIXY01000047.1"/>
</dbReference>
<dbReference type="InterPro" id="IPR014043">
    <property type="entry name" value="Acyl_transferase_dom"/>
</dbReference>
<dbReference type="InterPro" id="IPR050858">
    <property type="entry name" value="Mal-CoA-ACP_Trans/PKS_FabD"/>
</dbReference>
<dbReference type="InterPro" id="IPR006162">
    <property type="entry name" value="Ppantetheine_attach_site"/>
</dbReference>
<dbReference type="InterPro" id="IPR009081">
    <property type="entry name" value="PP-bd_ACP"/>
</dbReference>
<dbReference type="Pfam" id="PF00550">
    <property type="entry name" value="PP-binding"/>
    <property type="match status" value="2"/>
</dbReference>
<keyword evidence="9" id="KW-1185">Reference proteome</keyword>
<keyword evidence="3" id="KW-0597">Phosphoprotein</keyword>
<dbReference type="GO" id="GO:0004314">
    <property type="term" value="F:[acyl-carrier-protein] S-malonyltransferase activity"/>
    <property type="evidence" value="ECO:0007669"/>
    <property type="project" value="UniProtKB-EC"/>
</dbReference>
<sequence>MNSHHVAVLFPGQGAFYKDVLSTSYDKYPQVASVFVDIDAITIRELGITISDVLFGSEQAEIEDLLTQSSSVLQMAIYGIDVAVYKILEAHGLNPEVLIGHSFGEIAALVSAGAFSVMEGAQIVCQRVKALERLASSSGYMAALQIDASRTQKLLELIGDHNLALAVENHQEQTVVSGTNKLMDRVKDIAAILHIPFIKINSPYPFHSRLLQPVVAEFAANIRHLTQRPLQVPVFSPILQRYYKDDDMLTEYLAQHLILPVKFLSSIQYLYSEGIQVFVESGARGTLGKLVKEIINTDQVSTVTCLDPKLDDLQSLDHALTILDSQGLVTKVLPTPGGQGLLQKMTNFNLADFLPEADPELFNAFWSEQRNQLFSHVLLHIKQEFETFQQKRNGSTLPLRTQPEIVITEQLAHSQKSEPLMDAAASPQHQPQTVSDQQSFSRATLFQELRTIYANALEYPEEVFSDEVSLEADLGIDSLKQTELLTRIGEHYHLPPRPANFRLSQYDTMGKVVDYTFSLLQQGIKHSRTVLMSSFLPPRTQADIPSTETHIRRQKSEPLMDAAASPQHQPQTVSDQQSFSRATLFQELRTIYANALEYPEEVFSDEVSLEADLGIDSLKQTELLTRIGEHYHLPPRPANFRLSQYDTMGKVVDYVWNALKQTTMVKASR</sequence>
<dbReference type="SUPFAM" id="SSF52151">
    <property type="entry name" value="FabD/lysophospholipase-like"/>
    <property type="match status" value="1"/>
</dbReference>
<evidence type="ECO:0000256" key="2">
    <source>
        <dbReference type="ARBA" id="ARBA00022450"/>
    </source>
</evidence>
<dbReference type="AlphaFoldDB" id="A0A5A5TEV9"/>
<evidence type="ECO:0000256" key="1">
    <source>
        <dbReference type="ARBA" id="ARBA00013258"/>
    </source>
</evidence>
<dbReference type="SUPFAM" id="SSF47336">
    <property type="entry name" value="ACP-like"/>
    <property type="match status" value="2"/>
</dbReference>
<evidence type="ECO:0000259" key="7">
    <source>
        <dbReference type="PROSITE" id="PS50075"/>
    </source>
</evidence>
<dbReference type="PROSITE" id="PS50075">
    <property type="entry name" value="CARRIER"/>
    <property type="match status" value="2"/>
</dbReference>
<dbReference type="Gene3D" id="3.40.366.10">
    <property type="entry name" value="Malonyl-Coenzyme A Acyl Carrier Protein, domain 2"/>
    <property type="match status" value="1"/>
</dbReference>
<dbReference type="GO" id="GO:0005829">
    <property type="term" value="C:cytosol"/>
    <property type="evidence" value="ECO:0007669"/>
    <property type="project" value="TreeGrafter"/>
</dbReference>
<dbReference type="Pfam" id="PF00698">
    <property type="entry name" value="Acyl_transf_1"/>
    <property type="match status" value="1"/>
</dbReference>
<comment type="catalytic activity">
    <reaction evidence="6">
        <text>holo-[ACP] + malonyl-CoA = malonyl-[ACP] + CoA</text>
        <dbReference type="Rhea" id="RHEA:41792"/>
        <dbReference type="Rhea" id="RHEA-COMP:9623"/>
        <dbReference type="Rhea" id="RHEA-COMP:9685"/>
        <dbReference type="ChEBI" id="CHEBI:57287"/>
        <dbReference type="ChEBI" id="CHEBI:57384"/>
        <dbReference type="ChEBI" id="CHEBI:64479"/>
        <dbReference type="ChEBI" id="CHEBI:78449"/>
        <dbReference type="EC" id="2.3.1.39"/>
    </reaction>
</comment>
<name>A0A5A5TEV9_9CHLR</name>
<evidence type="ECO:0000256" key="4">
    <source>
        <dbReference type="ARBA" id="ARBA00022679"/>
    </source>
</evidence>
<dbReference type="PROSITE" id="PS00012">
    <property type="entry name" value="PHOSPHOPANTETHEINE"/>
    <property type="match status" value="2"/>
</dbReference>
<dbReference type="GO" id="GO:0006633">
    <property type="term" value="P:fatty acid biosynthetic process"/>
    <property type="evidence" value="ECO:0007669"/>
    <property type="project" value="TreeGrafter"/>
</dbReference>
<organism evidence="8 9">
    <name type="scientific">Dictyobacter arantiisoli</name>
    <dbReference type="NCBI Taxonomy" id="2014874"/>
    <lineage>
        <taxon>Bacteria</taxon>
        <taxon>Bacillati</taxon>
        <taxon>Chloroflexota</taxon>
        <taxon>Ktedonobacteria</taxon>
        <taxon>Ktedonobacterales</taxon>
        <taxon>Dictyobacteraceae</taxon>
        <taxon>Dictyobacter</taxon>
    </lineage>
</organism>
<dbReference type="InterPro" id="IPR016035">
    <property type="entry name" value="Acyl_Trfase/lysoPLipase"/>
</dbReference>
<feature type="domain" description="Carrier" evidence="7">
    <location>
        <begin position="443"/>
        <end position="520"/>
    </location>
</feature>
<dbReference type="Gene3D" id="1.10.1200.10">
    <property type="entry name" value="ACP-like"/>
    <property type="match status" value="2"/>
</dbReference>
<evidence type="ECO:0000313" key="8">
    <source>
        <dbReference type="EMBL" id="GCF09613.1"/>
    </source>
</evidence>
<accession>A0A5A5TEV9</accession>
<evidence type="ECO:0000313" key="9">
    <source>
        <dbReference type="Proteomes" id="UP000322530"/>
    </source>
</evidence>
<comment type="caution">
    <text evidence="8">The sequence shown here is derived from an EMBL/GenBank/DDBJ whole genome shotgun (WGS) entry which is preliminary data.</text>
</comment>
<feature type="domain" description="Carrier" evidence="7">
    <location>
        <begin position="582"/>
        <end position="659"/>
    </location>
</feature>
<dbReference type="EMBL" id="BIXY01000047">
    <property type="protein sequence ID" value="GCF09613.1"/>
    <property type="molecule type" value="Genomic_DNA"/>
</dbReference>
<dbReference type="InterPro" id="IPR036736">
    <property type="entry name" value="ACP-like_sf"/>
</dbReference>
<keyword evidence="4 8" id="KW-0808">Transferase</keyword>
<keyword evidence="2" id="KW-0596">Phosphopantetheine</keyword>
<keyword evidence="5 8" id="KW-0012">Acyltransferase</keyword>
<evidence type="ECO:0000256" key="5">
    <source>
        <dbReference type="ARBA" id="ARBA00023315"/>
    </source>
</evidence>
<dbReference type="PANTHER" id="PTHR42681">
    <property type="entry name" value="MALONYL-COA-ACYL CARRIER PROTEIN TRANSACYLASE, MITOCHONDRIAL"/>
    <property type="match status" value="1"/>
</dbReference>
<dbReference type="EC" id="2.3.1.39" evidence="1"/>
<dbReference type="PANTHER" id="PTHR42681:SF1">
    <property type="entry name" value="MALONYL-COA-ACYL CARRIER PROTEIN TRANSACYLASE, MITOCHONDRIAL"/>
    <property type="match status" value="1"/>
</dbReference>
<proteinExistence type="predicted"/>
<dbReference type="InterPro" id="IPR001227">
    <property type="entry name" value="Ac_transferase_dom_sf"/>
</dbReference>
<protein>
    <recommendedName>
        <fullName evidence="1">[acyl-carrier-protein] S-malonyltransferase</fullName>
        <ecNumber evidence="1">2.3.1.39</ecNumber>
    </recommendedName>
</protein>